<gene>
    <name evidence="1" type="ORF">QT716_10470</name>
</gene>
<reference evidence="1 2" key="1">
    <citation type="submission" date="2023-06" db="EMBL/GenBank/DDBJ databases">
        <title>Sporosarcina sp. nov., isolated from Korean traditional fermented seafood 'Jeotgal'.</title>
        <authorList>
            <person name="Yang A.-I."/>
            <person name="Shin N.-R."/>
        </authorList>
    </citation>
    <scope>NUCLEOTIDE SEQUENCE [LARGE SCALE GENOMIC DNA]</scope>
    <source>
        <strain evidence="1 2">KCTC3840</strain>
    </source>
</reference>
<dbReference type="Proteomes" id="UP001280629">
    <property type="component" value="Unassembled WGS sequence"/>
</dbReference>
<organism evidence="1 2">
    <name type="scientific">Sporosarcina aquimarina</name>
    <dbReference type="NCBI Taxonomy" id="114975"/>
    <lineage>
        <taxon>Bacteria</taxon>
        <taxon>Bacillati</taxon>
        <taxon>Bacillota</taxon>
        <taxon>Bacilli</taxon>
        <taxon>Bacillales</taxon>
        <taxon>Caryophanaceae</taxon>
        <taxon>Sporosarcina</taxon>
    </lineage>
</organism>
<name>A0ABU4G0G6_9BACL</name>
<dbReference type="EMBL" id="JAUBDH010000005">
    <property type="protein sequence ID" value="MDW0110460.1"/>
    <property type="molecule type" value="Genomic_DNA"/>
</dbReference>
<dbReference type="RefSeq" id="WP_317936007.1">
    <property type="nucleotide sequence ID" value="NZ_JAUBDH010000005.1"/>
</dbReference>
<keyword evidence="2" id="KW-1185">Reference proteome</keyword>
<protein>
    <recommendedName>
        <fullName evidence="3">Phage protein</fullName>
    </recommendedName>
</protein>
<proteinExistence type="predicted"/>
<accession>A0ABU4G0G6</accession>
<comment type="caution">
    <text evidence="1">The sequence shown here is derived from an EMBL/GenBank/DDBJ whole genome shotgun (WGS) entry which is preliminary data.</text>
</comment>
<evidence type="ECO:0000313" key="1">
    <source>
        <dbReference type="EMBL" id="MDW0110460.1"/>
    </source>
</evidence>
<sequence>MRIDTYYTTTDLSEVSMTSTTTIKLIAKKFSESIVNFGAKYNNEWRFNFREMSSIKYVIDNGRQYKQDDAVEKALMLFYGIDCKREYERI</sequence>
<evidence type="ECO:0000313" key="2">
    <source>
        <dbReference type="Proteomes" id="UP001280629"/>
    </source>
</evidence>
<evidence type="ECO:0008006" key="3">
    <source>
        <dbReference type="Google" id="ProtNLM"/>
    </source>
</evidence>